<evidence type="ECO:0000259" key="3">
    <source>
        <dbReference type="Pfam" id="PF12371"/>
    </source>
</evidence>
<reference evidence="4 5" key="1">
    <citation type="journal article" date="2019" name="BMC Genomics">
        <title>New insights from Opisthorchis felineus genome: update on genomics of the epidemiologically important liver flukes.</title>
        <authorList>
            <person name="Ershov N.I."/>
            <person name="Mordvinov V.A."/>
            <person name="Prokhortchouk E.B."/>
            <person name="Pakharukova M.Y."/>
            <person name="Gunbin K.V."/>
            <person name="Ustyantsev K."/>
            <person name="Genaev M.A."/>
            <person name="Blinov A.G."/>
            <person name="Mazur A."/>
            <person name="Boulygina E."/>
            <person name="Tsygankova S."/>
            <person name="Khrameeva E."/>
            <person name="Chekanov N."/>
            <person name="Fan G."/>
            <person name="Xiao A."/>
            <person name="Zhang H."/>
            <person name="Xu X."/>
            <person name="Yang H."/>
            <person name="Solovyev V."/>
            <person name="Lee S.M."/>
            <person name="Liu X."/>
            <person name="Afonnikov D.A."/>
            <person name="Skryabin K.G."/>
        </authorList>
    </citation>
    <scope>NUCLEOTIDE SEQUENCE [LARGE SCALE GENOMIC DNA]</scope>
    <source>
        <strain evidence="4">AK-0245</strain>
        <tissue evidence="4">Whole organism</tissue>
    </source>
</reference>
<evidence type="ECO:0000313" key="5">
    <source>
        <dbReference type="Proteomes" id="UP000308267"/>
    </source>
</evidence>
<sequence length="2301" mass="253088">MWFLLALLFLCVSSVLGSKVLISENVVNNDALNLLGDIEEFYAHKFSEEFKVYSNKFLLLRVGFSPDVLDFGARPISKPTRVEVVLRNLDDDHSFEIVAAFGNAEEFLWSRFNQTVLAPASSTSFNVTFLPQKTGASEATIYIATSRGLLRYQVFGYGYPNPNDLFHTVYVEPSNNNYVVAVINVFNPSINRLKVEYLALCISPMNTLEISDSCISQPTESCALGKKFLYPQQTTELLRIEMTNNNFTSMRGFLVLSTSVASTCISSPSDCTDIPCHIDNKVLCGSGGNSQTTDLTTLAFPLHTRYTSNIDLFATTSLLDFGTLMSDSEPSVRTFDVINRSPFLVKITHVAANGSHPALSIRIANQTLPGRSLEPRTVALISVSVKHISNSAILSGFITAFTEDKLTYVKVPYFARLVYGTLLTRTTNSSAEPSTGLHHSVFLQNLADIPLLVREISLPRALHELITVYNQSCTRVLQPNTEQLLLNMSVRFMPTAQVVGSLTVITNVSTINLLINVFSGHIHVRIPTARLLSEVFDFGHVTLGRRRTTTIVLHNGNPFDITIESFLLSTVTTEGQLLKLSRSSSSSLCMPNCRLSLMGQTCSSCFDHIASNSSLSYSVEWGGSHVSGTITGYLLLRSTYHQFIRQFRFHTGLGELTMLPDPVMVDGLFPGKIAQRNIIIQSTYAEPTNLDYLRLTTQSGIIPASLRLFNQHGELVSERGPQHSPISLSADRPTLVGSVLFDPAMDCRDLLGAVNNRSNPLSDHLDTDICYTGFNLNSDSGQELFSTMSRGHTNSDWQPRFQGGLFLTAQMYTRLRSAWVRKQISIAAQHQSDSSEIHMSDAFVGFGVTTDSSPFWGDLVVSYIWPRIVPLKKPSARRSTINNCILKSSTGLRSSDDFYPVSDFGHPLRAHFPTTVWTEPVHCDLVIANPSDKPLVIQPFLLDAIYTVPKNYSQRCFSTDPLVLFLQTLGLPAAQETMSKLSSLIVGSFSVRTLDTSLAHNYSTLDPDVIAPDCCPILLLPPRIGQVTFRLTFTPDTETQQSLHQSYPFPAASTAASHNLLFIRNNLTALEPIWLNALQGKATLTLGLVRANQEDSVVDSEADASWSVPDSNKLNASSSVRVLLECRWNRTKFAHSYAAPEWTDSTNTADGDTPTLVFDFTERLFWPFCTEDKDPLFVYSVPESDSLLGRPDFHPLGAMLHSLEQRGEMLAGVSIRRLVVLINTGDVPINLNLVSIGPDDSEMSSKRFFEQIYARLESGQLTCSHAGFRVTPCIFPKDQIGDYYPLEKETRSGEHSNISTPYLLQPGAHLSLELRHNPDFTHTSFTARLWIAAHPQSSGPVGKEPDSPKWTLCSNLSSNRPLSDCDQFNSTRHSFLRVTAAFPRPFLYTCLNALPRPWIENLMWTPILLLFLLNLVAVLLMGFIDGSKICASHLKCRMEIDRFNSTPDPVHVFSFDRLTNDSGSPSSGAIDSGPIDSPQTKRVSEANDRQQSGKKCLTTQPAVPPVQSYDPVALGVSTTFWRFTGSLSRISYSIGRNLVTFILSAKSSVLFLVQQISSAALSKTRISSAATELSSGQKKLKKVGSSPDAPTSSSPAPQIYDAVGESDGDGGKIGRHSAPKSLAAKSAGPRSIQTKQLNPDEVKPSRCSRRSEASRGNITSETVKPLIRKKKALKPDPTNPVDSRSSYRDGDSDTGNDTSPISNLRGSATQGQSDNPDTPMTEARIAAAVRATRKLAEDLNSQARKKFIQNKQNTRPKFNACTSSASSSSGPDHDNSKIHPTSLPRNRSTRVPNMAKTKPKSLRTSGIAPHFEPMSDQPNPNIYSRKAQLHPTPQSGFRCIGYPSSPYVTLFRPSLDGFQYRILSPEYGFCWPVPQDASIPTHSLSATRDGMSFSPLHTPWDEAVADVHSIWEHETSEWMDDPVAVRTSPDKAMDQLAADTRAFAEALLHCAQKDSPEHFLHAPIENGLFGAGGIPLPPPEDDATCCTLADRRVRFSKLDPWARDFHPAASWSSATENGVLVKSTAEVGTLTSPADTIPSDSVAPGSVNGACAASTKAILQPGRTTSLSSCGLDREEEYTLTQSGHDDLFDSPSDFGHSHSYSTGSNVPHNFFYELPQITQARRQIMLEHEDKTQVNVAKWYNLSGLKSPRSYTSESEELKSVSPLITTNAVVHNTTTLSSETASTQQRGTHNESSSSVGDVFEDCHTSPPLTSLSPPWSDTLRRVDGGLCDGSTFRTWEPLNAIPTKELLRELNLDETDQLLSFGPSFSYHDWKTWDELAGIQSAQNPWTSAADPDAEPRV</sequence>
<feature type="signal peptide" evidence="2">
    <location>
        <begin position="1"/>
        <end position="17"/>
    </location>
</feature>
<feature type="region of interest" description="Disordered" evidence="1">
    <location>
        <begin position="1748"/>
        <end position="1820"/>
    </location>
</feature>
<dbReference type="InterPro" id="IPR013783">
    <property type="entry name" value="Ig-like_fold"/>
</dbReference>
<dbReference type="EMBL" id="SJOL01002602">
    <property type="protein sequence ID" value="TGZ73541.1"/>
    <property type="molecule type" value="Genomic_DNA"/>
</dbReference>
<keyword evidence="2" id="KW-0732">Signal</keyword>
<accession>A0A4S2MAI1</accession>
<dbReference type="STRING" id="147828.A0A4S2MAI1"/>
<organism evidence="4 5">
    <name type="scientific">Opisthorchis felineus</name>
    <dbReference type="NCBI Taxonomy" id="147828"/>
    <lineage>
        <taxon>Eukaryota</taxon>
        <taxon>Metazoa</taxon>
        <taxon>Spiralia</taxon>
        <taxon>Lophotrochozoa</taxon>
        <taxon>Platyhelminthes</taxon>
        <taxon>Trematoda</taxon>
        <taxon>Digenea</taxon>
        <taxon>Opisthorchiida</taxon>
        <taxon>Opisthorchiata</taxon>
        <taxon>Opisthorchiidae</taxon>
        <taxon>Opisthorchis</taxon>
    </lineage>
</organism>
<dbReference type="PANTHER" id="PTHR22050:SF0">
    <property type="entry name" value="TRANSMEMBRANE PROTEIN 131 HOMOLOG"/>
    <property type="match status" value="1"/>
</dbReference>
<feature type="region of interest" description="Disordered" evidence="1">
    <location>
        <begin position="1461"/>
        <end position="1502"/>
    </location>
</feature>
<feature type="compositionally biased region" description="Polar residues" evidence="1">
    <location>
        <begin position="1749"/>
        <end position="1762"/>
    </location>
</feature>
<feature type="compositionally biased region" description="Polar residues" evidence="1">
    <location>
        <begin position="2178"/>
        <end position="2198"/>
    </location>
</feature>
<dbReference type="InterPro" id="IPR022113">
    <property type="entry name" value="TMEM131L_N"/>
</dbReference>
<feature type="compositionally biased region" description="Basic and acidic residues" evidence="1">
    <location>
        <begin position="1638"/>
        <end position="1653"/>
    </location>
</feature>
<dbReference type="PANTHER" id="PTHR22050">
    <property type="entry name" value="RW1 PROTEIN HOMOLOG"/>
    <property type="match status" value="1"/>
</dbReference>
<gene>
    <name evidence="4" type="ORF">CRM22_001454</name>
</gene>
<dbReference type="InterPro" id="IPR039877">
    <property type="entry name" value="TMEM131-like"/>
</dbReference>
<comment type="caution">
    <text evidence="4">The sequence shown here is derived from an EMBL/GenBank/DDBJ whole genome shotgun (WGS) entry which is preliminary data.</text>
</comment>
<protein>
    <recommendedName>
        <fullName evidence="3">Transmembrane protein 131-like N-terminal domain-containing protein</fullName>
    </recommendedName>
</protein>
<feature type="region of interest" description="Disordered" evidence="1">
    <location>
        <begin position="1571"/>
        <end position="1719"/>
    </location>
</feature>
<feature type="chain" id="PRO_5020547574" description="Transmembrane protein 131-like N-terminal domain-containing protein" evidence="2">
    <location>
        <begin position="18"/>
        <end position="2301"/>
    </location>
</feature>
<evidence type="ECO:0000256" key="2">
    <source>
        <dbReference type="SAM" id="SignalP"/>
    </source>
</evidence>
<dbReference type="Pfam" id="PF12371">
    <property type="entry name" value="TMEM131_like_N"/>
    <property type="match status" value="1"/>
</dbReference>
<dbReference type="GO" id="GO:0016020">
    <property type="term" value="C:membrane"/>
    <property type="evidence" value="ECO:0007669"/>
    <property type="project" value="TreeGrafter"/>
</dbReference>
<feature type="region of interest" description="Disordered" evidence="1">
    <location>
        <begin position="2178"/>
        <end position="2200"/>
    </location>
</feature>
<evidence type="ECO:0000313" key="4">
    <source>
        <dbReference type="EMBL" id="TGZ73541.1"/>
    </source>
</evidence>
<evidence type="ECO:0000256" key="1">
    <source>
        <dbReference type="SAM" id="MobiDB-lite"/>
    </source>
</evidence>
<dbReference type="Gene3D" id="2.60.40.10">
    <property type="entry name" value="Immunoglobulins"/>
    <property type="match status" value="1"/>
</dbReference>
<feature type="compositionally biased region" description="Polar residues" evidence="1">
    <location>
        <begin position="1695"/>
        <end position="1718"/>
    </location>
</feature>
<keyword evidence="5" id="KW-1185">Reference proteome</keyword>
<dbReference type="NCBIfam" id="NF012200">
    <property type="entry name" value="choice_anch_D"/>
    <property type="match status" value="1"/>
</dbReference>
<dbReference type="Proteomes" id="UP000308267">
    <property type="component" value="Unassembled WGS sequence"/>
</dbReference>
<feature type="domain" description="Transmembrane protein 131-like N-terminal" evidence="3">
    <location>
        <begin position="63"/>
        <end position="145"/>
    </location>
</feature>
<proteinExistence type="predicted"/>
<feature type="compositionally biased region" description="Low complexity" evidence="1">
    <location>
        <begin position="1585"/>
        <end position="1597"/>
    </location>
</feature>
<name>A0A4S2MAI1_OPIFE</name>
<dbReference type="OrthoDB" id="6247395at2759"/>